<keyword evidence="1" id="KW-1133">Transmembrane helix</keyword>
<evidence type="ECO:0000313" key="2">
    <source>
        <dbReference type="EMBL" id="KKR32866.1"/>
    </source>
</evidence>
<gene>
    <name evidence="2" type="ORF">UT64_C0020G0001</name>
</gene>
<reference evidence="2 3" key="1">
    <citation type="journal article" date="2015" name="Nature">
        <title>rRNA introns, odd ribosomes, and small enigmatic genomes across a large radiation of phyla.</title>
        <authorList>
            <person name="Brown C.T."/>
            <person name="Hug L.A."/>
            <person name="Thomas B.C."/>
            <person name="Sharon I."/>
            <person name="Castelle C.J."/>
            <person name="Singh A."/>
            <person name="Wilkins M.J."/>
            <person name="Williams K.H."/>
            <person name="Banfield J.F."/>
        </authorList>
    </citation>
    <scope>NUCLEOTIDE SEQUENCE [LARGE SCALE GENOMIC DNA]</scope>
</reference>
<comment type="caution">
    <text evidence="2">The sequence shown here is derived from an EMBL/GenBank/DDBJ whole genome shotgun (WGS) entry which is preliminary data.</text>
</comment>
<evidence type="ECO:0000256" key="1">
    <source>
        <dbReference type="SAM" id="Phobius"/>
    </source>
</evidence>
<name>A0A0G0Q689_9BACT</name>
<evidence type="ECO:0000313" key="3">
    <source>
        <dbReference type="Proteomes" id="UP000034137"/>
    </source>
</evidence>
<accession>A0A0G0Q689</accession>
<keyword evidence="1" id="KW-0472">Membrane</keyword>
<dbReference type="EMBL" id="LBXO01000020">
    <property type="protein sequence ID" value="KKR32866.1"/>
    <property type="molecule type" value="Genomic_DNA"/>
</dbReference>
<keyword evidence="1" id="KW-0812">Transmembrane</keyword>
<proteinExistence type="predicted"/>
<protein>
    <submittedName>
        <fullName evidence="2">Uncharacterized protein</fullName>
    </submittedName>
</protein>
<sequence length="77" mass="8876">QDKFYRSLKNGFTLVELLIVISIIGVPDIYHGMMYDRCFNFLSNKDLPVAVKVYSMETLFKIEFSNIGNLHSLLSMP</sequence>
<feature type="non-terminal residue" evidence="2">
    <location>
        <position position="1"/>
    </location>
</feature>
<dbReference type="Pfam" id="PF07963">
    <property type="entry name" value="N_methyl"/>
    <property type="match status" value="1"/>
</dbReference>
<feature type="transmembrane region" description="Helical" evidence="1">
    <location>
        <begin position="12"/>
        <end position="30"/>
    </location>
</feature>
<dbReference type="AlphaFoldDB" id="A0A0G0Q689"/>
<dbReference type="NCBIfam" id="TIGR02532">
    <property type="entry name" value="IV_pilin_GFxxxE"/>
    <property type="match status" value="1"/>
</dbReference>
<dbReference type="InterPro" id="IPR012902">
    <property type="entry name" value="N_methyl_site"/>
</dbReference>
<dbReference type="Proteomes" id="UP000034137">
    <property type="component" value="Unassembled WGS sequence"/>
</dbReference>
<organism evidence="2 3">
    <name type="scientific">Candidatus Falkowbacteria bacterium GW2011_GWF2_39_8</name>
    <dbReference type="NCBI Taxonomy" id="1618642"/>
    <lineage>
        <taxon>Bacteria</taxon>
        <taxon>Candidatus Falkowiibacteriota</taxon>
    </lineage>
</organism>